<dbReference type="EMBL" id="FMYI01000003">
    <property type="protein sequence ID" value="SDB94185.1"/>
    <property type="molecule type" value="Genomic_DNA"/>
</dbReference>
<name>A0A1G6HJU4_9BACI</name>
<proteinExistence type="predicted"/>
<dbReference type="PROSITE" id="PS51186">
    <property type="entry name" value="GNAT"/>
    <property type="match status" value="1"/>
</dbReference>
<keyword evidence="2" id="KW-0808">Transferase</keyword>
<sequence length="169" mass="19673">MFLVKPSTHYENQYMDFYNDWKSSEEEMVPFVIKKEPINFQSMLDYLLDCEKGIEPPENWIPENSTYWLIDNQEVIGVVNIRHYLTKPLFNAGGHIGYGIRPSKRNNGYATQILSLALEKARDLNLDKVLLVCHSTNTASKKIILKNGGEMDNDYNDGENILNRFWIYC</sequence>
<evidence type="ECO:0000259" key="1">
    <source>
        <dbReference type="PROSITE" id="PS51186"/>
    </source>
</evidence>
<dbReference type="PANTHER" id="PTHR39173:SF1">
    <property type="entry name" value="ACETYLTRANSFERASE"/>
    <property type="match status" value="1"/>
</dbReference>
<evidence type="ECO:0000313" key="2">
    <source>
        <dbReference type="EMBL" id="SDB94185.1"/>
    </source>
</evidence>
<dbReference type="Gene3D" id="3.40.630.30">
    <property type="match status" value="1"/>
</dbReference>
<accession>A0A1G6HJU4</accession>
<feature type="domain" description="N-acetyltransferase" evidence="1">
    <location>
        <begin position="30"/>
        <end position="169"/>
    </location>
</feature>
<reference evidence="3" key="1">
    <citation type="submission" date="2016-09" db="EMBL/GenBank/DDBJ databases">
        <authorList>
            <person name="Varghese N."/>
            <person name="Submissions S."/>
        </authorList>
    </citation>
    <scope>NUCLEOTIDE SEQUENCE [LARGE SCALE GENOMIC DNA]</scope>
    <source>
        <strain evidence="3">S5</strain>
    </source>
</reference>
<keyword evidence="3" id="KW-1185">Reference proteome</keyword>
<evidence type="ECO:0000313" key="3">
    <source>
        <dbReference type="Proteomes" id="UP000242949"/>
    </source>
</evidence>
<dbReference type="STRING" id="1612202.SAMN05421734_10340"/>
<gene>
    <name evidence="2" type="ORF">SAMN05421734_10340</name>
</gene>
<dbReference type="Proteomes" id="UP000242949">
    <property type="component" value="Unassembled WGS sequence"/>
</dbReference>
<dbReference type="GO" id="GO:0016747">
    <property type="term" value="F:acyltransferase activity, transferring groups other than amino-acyl groups"/>
    <property type="evidence" value="ECO:0007669"/>
    <property type="project" value="InterPro"/>
</dbReference>
<dbReference type="InterPro" id="IPR016181">
    <property type="entry name" value="Acyl_CoA_acyltransferase"/>
</dbReference>
<dbReference type="SUPFAM" id="SSF55729">
    <property type="entry name" value="Acyl-CoA N-acyltransferases (Nat)"/>
    <property type="match status" value="1"/>
</dbReference>
<protein>
    <submittedName>
        <fullName evidence="2">Predicted acetyltransferase</fullName>
    </submittedName>
</protein>
<dbReference type="PANTHER" id="PTHR39173">
    <property type="entry name" value="ACETYLTRANSFERASE"/>
    <property type="match status" value="1"/>
</dbReference>
<dbReference type="Pfam" id="PF13302">
    <property type="entry name" value="Acetyltransf_3"/>
    <property type="match status" value="1"/>
</dbReference>
<dbReference type="AlphaFoldDB" id="A0A1G6HJU4"/>
<dbReference type="InterPro" id="IPR000182">
    <property type="entry name" value="GNAT_dom"/>
</dbReference>
<organism evidence="2 3">
    <name type="scientific">Pelagirhabdus alkalitolerans</name>
    <dbReference type="NCBI Taxonomy" id="1612202"/>
    <lineage>
        <taxon>Bacteria</taxon>
        <taxon>Bacillati</taxon>
        <taxon>Bacillota</taxon>
        <taxon>Bacilli</taxon>
        <taxon>Bacillales</taxon>
        <taxon>Bacillaceae</taxon>
        <taxon>Pelagirhabdus</taxon>
    </lineage>
</organism>